<comment type="caution">
    <text evidence="1">The sequence shown here is derived from an EMBL/GenBank/DDBJ whole genome shotgun (WGS) entry which is preliminary data.</text>
</comment>
<proteinExistence type="predicted"/>
<dbReference type="AlphaFoldDB" id="A0A6M8NRH7"/>
<dbReference type="Proteomes" id="UP000290378">
    <property type="component" value="Unassembled WGS sequence"/>
</dbReference>
<name>A0A6M8NRH7_9BACT</name>
<dbReference type="RefSeq" id="WP_129012754.1">
    <property type="nucleotide sequence ID" value="NZ_CBCSEI010000001.1"/>
</dbReference>
<evidence type="ECO:0000313" key="2">
    <source>
        <dbReference type="Proteomes" id="UP000290378"/>
    </source>
</evidence>
<reference evidence="1 2" key="1">
    <citation type="submission" date="2017-09" db="EMBL/GenBank/DDBJ databases">
        <title>Genomics of the genus Arcobacter.</title>
        <authorList>
            <person name="Perez-Cataluna A."/>
            <person name="Figueras M.J."/>
            <person name="Salas-Masso N."/>
        </authorList>
    </citation>
    <scope>NUCLEOTIDE SEQUENCE [LARGE SCALE GENOMIC DNA]</scope>
    <source>
        <strain evidence="1 2">CECT 7834</strain>
    </source>
</reference>
<protein>
    <submittedName>
        <fullName evidence="1">Uncharacterized protein</fullName>
    </submittedName>
</protein>
<sequence>MQHFEKLYIANIEEVSKKVENSFLFCGKNWDFYFTKRDNKTDFEELENVKYIEFVDKKDFESFILSNQIIDYSIELDKSMVLYHG</sequence>
<dbReference type="EMBL" id="NXII01000003">
    <property type="protein sequence ID" value="RXI42418.1"/>
    <property type="molecule type" value="Genomic_DNA"/>
</dbReference>
<accession>A0A6M8NRH7</accession>
<organism evidence="1 2">
    <name type="scientific">Arcobacter cloacae</name>
    <dbReference type="NCBI Taxonomy" id="1054034"/>
    <lineage>
        <taxon>Bacteria</taxon>
        <taxon>Pseudomonadati</taxon>
        <taxon>Campylobacterota</taxon>
        <taxon>Epsilonproteobacteria</taxon>
        <taxon>Campylobacterales</taxon>
        <taxon>Arcobacteraceae</taxon>
        <taxon>Arcobacter</taxon>
    </lineage>
</organism>
<keyword evidence="2" id="KW-1185">Reference proteome</keyword>
<gene>
    <name evidence="1" type="ORF">CP963_02660</name>
</gene>
<evidence type="ECO:0000313" key="1">
    <source>
        <dbReference type="EMBL" id="RXI42418.1"/>
    </source>
</evidence>